<proteinExistence type="predicted"/>
<dbReference type="Proteomes" id="UP001519460">
    <property type="component" value="Unassembled WGS sequence"/>
</dbReference>
<protein>
    <submittedName>
        <fullName evidence="1">Uncharacterized protein</fullName>
    </submittedName>
</protein>
<reference evidence="1 2" key="1">
    <citation type="journal article" date="2023" name="Sci. Data">
        <title>Genome assembly of the Korean intertidal mud-creeper Batillaria attramentaria.</title>
        <authorList>
            <person name="Patra A.K."/>
            <person name="Ho P.T."/>
            <person name="Jun S."/>
            <person name="Lee S.J."/>
            <person name="Kim Y."/>
            <person name="Won Y.J."/>
        </authorList>
    </citation>
    <scope>NUCLEOTIDE SEQUENCE [LARGE SCALE GENOMIC DNA]</scope>
    <source>
        <strain evidence="1">Wonlab-2016</strain>
    </source>
</reference>
<comment type="caution">
    <text evidence="1">The sequence shown here is derived from an EMBL/GenBank/DDBJ whole genome shotgun (WGS) entry which is preliminary data.</text>
</comment>
<dbReference type="EMBL" id="JACVVK020000004">
    <property type="protein sequence ID" value="KAK7507644.1"/>
    <property type="molecule type" value="Genomic_DNA"/>
</dbReference>
<evidence type="ECO:0000313" key="1">
    <source>
        <dbReference type="EMBL" id="KAK7507644.1"/>
    </source>
</evidence>
<keyword evidence="2" id="KW-1185">Reference proteome</keyword>
<sequence length="111" mass="11983">MQNAVALGKLGPGGALERPIFTRLTRQQVIDSVVLSCGCRAGERSKQHCGGCRSSVFAYPMRRSVVQYTSIGQAEDRYGACTLTTLLYTCFPHIAVTRRNCRDTAGEAAPG</sequence>
<organism evidence="1 2">
    <name type="scientific">Batillaria attramentaria</name>
    <dbReference type="NCBI Taxonomy" id="370345"/>
    <lineage>
        <taxon>Eukaryota</taxon>
        <taxon>Metazoa</taxon>
        <taxon>Spiralia</taxon>
        <taxon>Lophotrochozoa</taxon>
        <taxon>Mollusca</taxon>
        <taxon>Gastropoda</taxon>
        <taxon>Caenogastropoda</taxon>
        <taxon>Sorbeoconcha</taxon>
        <taxon>Cerithioidea</taxon>
        <taxon>Batillariidae</taxon>
        <taxon>Batillaria</taxon>
    </lineage>
</organism>
<accession>A0ABD0M782</accession>
<dbReference type="AlphaFoldDB" id="A0ABD0M782"/>
<evidence type="ECO:0000313" key="2">
    <source>
        <dbReference type="Proteomes" id="UP001519460"/>
    </source>
</evidence>
<name>A0ABD0M782_9CAEN</name>
<gene>
    <name evidence="1" type="ORF">BaRGS_00001579</name>
</gene>